<dbReference type="HOGENOM" id="CLU_015857_5_3_9"/>
<dbReference type="STRING" id="861450.HMPREF0080_02173"/>
<dbReference type="eggNOG" id="COG0024">
    <property type="taxonomic scope" value="Bacteria"/>
</dbReference>
<proteinExistence type="predicted"/>
<dbReference type="PATRIC" id="fig|861450.3.peg.1996"/>
<dbReference type="SUPFAM" id="SSF55920">
    <property type="entry name" value="Creatinase/aminopeptidase"/>
    <property type="match status" value="1"/>
</dbReference>
<evidence type="ECO:0008006" key="3">
    <source>
        <dbReference type="Google" id="ProtNLM"/>
    </source>
</evidence>
<evidence type="ECO:0000313" key="2">
    <source>
        <dbReference type="Proteomes" id="UP000005481"/>
    </source>
</evidence>
<comment type="caution">
    <text evidence="1">The sequence shown here is derived from an EMBL/GenBank/DDBJ whole genome shotgun (WGS) entry which is preliminary data.</text>
</comment>
<name>G9YKG3_9FIRM</name>
<dbReference type="InterPro" id="IPR036005">
    <property type="entry name" value="Creatinase/aminopeptidase-like"/>
</dbReference>
<dbReference type="AlphaFoldDB" id="G9YKG3"/>
<dbReference type="EMBL" id="AGCJ01000103">
    <property type="protein sequence ID" value="EHM37141.1"/>
    <property type="molecule type" value="Genomic_DNA"/>
</dbReference>
<sequence length="47" mass="5242">MINMGTEKVRQLDNGWTVITQDKKPAAHFEHTVAITDHGPEILTLPS</sequence>
<keyword evidence="2" id="KW-1185">Reference proteome</keyword>
<gene>
    <name evidence="1" type="ORF">HMPREF0080_02173</name>
</gene>
<protein>
    <recommendedName>
        <fullName evidence="3">Peptidase M24 domain-containing protein</fullName>
    </recommendedName>
</protein>
<dbReference type="Proteomes" id="UP000005481">
    <property type="component" value="Unassembled WGS sequence"/>
</dbReference>
<accession>G9YKG3</accession>
<reference evidence="1 2" key="1">
    <citation type="submission" date="2011-08" db="EMBL/GenBank/DDBJ databases">
        <authorList>
            <person name="Weinstock G."/>
            <person name="Sodergren E."/>
            <person name="Clifton S."/>
            <person name="Fulton L."/>
            <person name="Fulton B."/>
            <person name="Courtney L."/>
            <person name="Fronick C."/>
            <person name="Harrison M."/>
            <person name="Strong C."/>
            <person name="Farmer C."/>
            <person name="Delahaunty K."/>
            <person name="Markovic C."/>
            <person name="Hall O."/>
            <person name="Minx P."/>
            <person name="Tomlinson C."/>
            <person name="Mitreva M."/>
            <person name="Hou S."/>
            <person name="Chen J."/>
            <person name="Wollam A."/>
            <person name="Pepin K.H."/>
            <person name="Johnson M."/>
            <person name="Bhonagiri V."/>
            <person name="Zhang X."/>
            <person name="Suruliraj S."/>
            <person name="Warren W."/>
            <person name="Chinwalla A."/>
            <person name="Mardis E.R."/>
            <person name="Wilson R.K."/>
        </authorList>
    </citation>
    <scope>NUCLEOTIDE SEQUENCE [LARGE SCALE GENOMIC DNA]</scope>
    <source>
        <strain evidence="1 2">F0357</strain>
    </source>
</reference>
<organism evidence="1 2">
    <name type="scientific">Anaeroglobus geminatus F0357</name>
    <dbReference type="NCBI Taxonomy" id="861450"/>
    <lineage>
        <taxon>Bacteria</taxon>
        <taxon>Bacillati</taxon>
        <taxon>Bacillota</taxon>
        <taxon>Negativicutes</taxon>
        <taxon>Veillonellales</taxon>
        <taxon>Veillonellaceae</taxon>
        <taxon>Anaeroglobus</taxon>
    </lineage>
</organism>
<dbReference type="Gene3D" id="3.90.230.10">
    <property type="entry name" value="Creatinase/methionine aminopeptidase superfamily"/>
    <property type="match status" value="1"/>
</dbReference>
<evidence type="ECO:0000313" key="1">
    <source>
        <dbReference type="EMBL" id="EHM37141.1"/>
    </source>
</evidence>